<dbReference type="Proteomes" id="UP000377595">
    <property type="component" value="Unassembled WGS sequence"/>
</dbReference>
<evidence type="ECO:0000256" key="2">
    <source>
        <dbReference type="SAM" id="MobiDB-lite"/>
    </source>
</evidence>
<gene>
    <name evidence="4" type="ORF">Aple_045570</name>
</gene>
<reference evidence="4 5" key="1">
    <citation type="submission" date="2019-10" db="EMBL/GenBank/DDBJ databases">
        <title>Whole genome shotgun sequence of Acrocarpospora pleiomorpha NBRC 16267.</title>
        <authorList>
            <person name="Ichikawa N."/>
            <person name="Kimura A."/>
            <person name="Kitahashi Y."/>
            <person name="Komaki H."/>
            <person name="Oguchi A."/>
        </authorList>
    </citation>
    <scope>NUCLEOTIDE SEQUENCE [LARGE SCALE GENOMIC DNA]</scope>
    <source>
        <strain evidence="4 5">NBRC 16267</strain>
    </source>
</reference>
<dbReference type="RefSeq" id="WP_155346643.1">
    <property type="nucleotide sequence ID" value="NZ_BAAAHM010000007.1"/>
</dbReference>
<dbReference type="PANTHER" id="PTHR43540">
    <property type="entry name" value="PEROXYUREIDOACRYLATE/UREIDOACRYLATE AMIDOHYDROLASE-RELATED"/>
    <property type="match status" value="1"/>
</dbReference>
<comment type="caution">
    <text evidence="4">The sequence shown here is derived from an EMBL/GenBank/DDBJ whole genome shotgun (WGS) entry which is preliminary data.</text>
</comment>
<dbReference type="AlphaFoldDB" id="A0A5M3XPT4"/>
<evidence type="ECO:0000259" key="3">
    <source>
        <dbReference type="Pfam" id="PF00857"/>
    </source>
</evidence>
<evidence type="ECO:0000313" key="5">
    <source>
        <dbReference type="Proteomes" id="UP000377595"/>
    </source>
</evidence>
<dbReference type="InterPro" id="IPR016291">
    <property type="entry name" value="Isochorismatase"/>
</dbReference>
<name>A0A5M3XPT4_9ACTN</name>
<dbReference type="PRINTS" id="PR01398">
    <property type="entry name" value="ISCHRISMTASE"/>
</dbReference>
<dbReference type="OrthoDB" id="5794853at2"/>
<keyword evidence="1" id="KW-0378">Hydrolase</keyword>
<evidence type="ECO:0000313" key="4">
    <source>
        <dbReference type="EMBL" id="GES21661.1"/>
    </source>
</evidence>
<dbReference type="GO" id="GO:0008908">
    <property type="term" value="F:isochorismatase activity"/>
    <property type="evidence" value="ECO:0007669"/>
    <property type="project" value="InterPro"/>
</dbReference>
<dbReference type="InterPro" id="IPR050272">
    <property type="entry name" value="Isochorismatase-like_hydrls"/>
</dbReference>
<feature type="region of interest" description="Disordered" evidence="2">
    <location>
        <begin position="213"/>
        <end position="235"/>
    </location>
</feature>
<proteinExistence type="predicted"/>
<dbReference type="InterPro" id="IPR036380">
    <property type="entry name" value="Isochorismatase-like_sf"/>
</dbReference>
<dbReference type="InterPro" id="IPR000868">
    <property type="entry name" value="Isochorismatase-like_dom"/>
</dbReference>
<evidence type="ECO:0000256" key="1">
    <source>
        <dbReference type="ARBA" id="ARBA00022801"/>
    </source>
</evidence>
<keyword evidence="5" id="KW-1185">Reference proteome</keyword>
<sequence>MAIPAIAPYPMPGPQELPANRVTWTPDPQRALLLIHDMQNYFVEAFPQNTAPISDAIARITELRETAWRLDVPVVYSAQPGGQTTSQRGLLQDFWGPGIGPGRHGQDIIPALTPGPSDIRLVKWRYSAFHRTELRDILTKTGRDQLIVTGVYAHIGCLMTVCEAFMGDVQAFLVSDAVADFSAEHHRMALKYAADRCATVLPALEIIEALARSDDSTPASEGPTQDHEPIAIESP</sequence>
<accession>A0A5M3XPT4</accession>
<dbReference type="Pfam" id="PF00857">
    <property type="entry name" value="Isochorismatase"/>
    <property type="match status" value="1"/>
</dbReference>
<dbReference type="PIRSF" id="PIRSF001111">
    <property type="entry name" value="Isochorismatase"/>
    <property type="match status" value="1"/>
</dbReference>
<dbReference type="SUPFAM" id="SSF52499">
    <property type="entry name" value="Isochorismatase-like hydrolases"/>
    <property type="match status" value="1"/>
</dbReference>
<feature type="domain" description="Isochorismatase-like" evidence="3">
    <location>
        <begin position="32"/>
        <end position="201"/>
    </location>
</feature>
<protein>
    <recommendedName>
        <fullName evidence="3">Isochorismatase-like domain-containing protein</fullName>
    </recommendedName>
</protein>
<feature type="compositionally biased region" description="Basic and acidic residues" evidence="2">
    <location>
        <begin position="224"/>
        <end position="235"/>
    </location>
</feature>
<organism evidence="4 5">
    <name type="scientific">Acrocarpospora pleiomorpha</name>
    <dbReference type="NCBI Taxonomy" id="90975"/>
    <lineage>
        <taxon>Bacteria</taxon>
        <taxon>Bacillati</taxon>
        <taxon>Actinomycetota</taxon>
        <taxon>Actinomycetes</taxon>
        <taxon>Streptosporangiales</taxon>
        <taxon>Streptosporangiaceae</taxon>
        <taxon>Acrocarpospora</taxon>
    </lineage>
</organism>
<dbReference type="PANTHER" id="PTHR43540:SF3">
    <property type="entry name" value="ENTEROBACTIN SYNTHASE COMPONENT B"/>
    <property type="match status" value="1"/>
</dbReference>
<dbReference type="Gene3D" id="3.40.50.850">
    <property type="entry name" value="Isochorismatase-like"/>
    <property type="match status" value="1"/>
</dbReference>
<dbReference type="EMBL" id="BLAF01000025">
    <property type="protein sequence ID" value="GES21661.1"/>
    <property type="molecule type" value="Genomic_DNA"/>
</dbReference>